<name>A0A7S9DDX3_9BRAD</name>
<dbReference type="KEGG" id="bcou:IC761_07325"/>
<feature type="domain" description="Leucine-binding protein" evidence="5">
    <location>
        <begin position="17"/>
        <end position="366"/>
    </location>
</feature>
<dbReference type="PANTHER" id="PTHR30483:SF6">
    <property type="entry name" value="PERIPLASMIC BINDING PROTEIN OF ABC TRANSPORTER FOR NATURAL AMINO ACIDS"/>
    <property type="match status" value="1"/>
</dbReference>
<keyword evidence="4" id="KW-0029">Amino-acid transport</keyword>
<evidence type="ECO:0000313" key="7">
    <source>
        <dbReference type="Proteomes" id="UP000594621"/>
    </source>
</evidence>
<dbReference type="PANTHER" id="PTHR30483">
    <property type="entry name" value="LEUCINE-SPECIFIC-BINDING PROTEIN"/>
    <property type="match status" value="1"/>
</dbReference>
<evidence type="ECO:0000313" key="6">
    <source>
        <dbReference type="EMBL" id="QPF95119.1"/>
    </source>
</evidence>
<dbReference type="Pfam" id="PF13458">
    <property type="entry name" value="Peripla_BP_6"/>
    <property type="match status" value="1"/>
</dbReference>
<keyword evidence="3" id="KW-0732">Signal</keyword>
<comment type="similarity">
    <text evidence="1">Belongs to the leucine-binding protein family.</text>
</comment>
<gene>
    <name evidence="6" type="ORF">IC761_07325</name>
</gene>
<dbReference type="EMBL" id="CP061379">
    <property type="protein sequence ID" value="QPF95119.1"/>
    <property type="molecule type" value="Genomic_DNA"/>
</dbReference>
<dbReference type="InterPro" id="IPR028082">
    <property type="entry name" value="Peripla_BP_I"/>
</dbReference>
<dbReference type="InterPro" id="IPR000709">
    <property type="entry name" value="Leu_Ile_Val-bd"/>
</dbReference>
<keyword evidence="7" id="KW-1185">Reference proteome</keyword>
<proteinExistence type="inferred from homology"/>
<dbReference type="InterPro" id="IPR028081">
    <property type="entry name" value="Leu-bd"/>
</dbReference>
<evidence type="ECO:0000259" key="5">
    <source>
        <dbReference type="Pfam" id="PF13458"/>
    </source>
</evidence>
<dbReference type="CDD" id="cd06338">
    <property type="entry name" value="PBP1_ABC_ligand_binding-like"/>
    <property type="match status" value="1"/>
</dbReference>
<dbReference type="Proteomes" id="UP000594621">
    <property type="component" value="Chromosome"/>
</dbReference>
<organism evidence="6 7">
    <name type="scientific">Bradyrhizobium commune</name>
    <dbReference type="NCBI Taxonomy" id="83627"/>
    <lineage>
        <taxon>Bacteria</taxon>
        <taxon>Pseudomonadati</taxon>
        <taxon>Pseudomonadota</taxon>
        <taxon>Alphaproteobacteria</taxon>
        <taxon>Hyphomicrobiales</taxon>
        <taxon>Nitrobacteraceae</taxon>
        <taxon>Bradyrhizobium</taxon>
    </lineage>
</organism>
<sequence>MMIAAFVSTDAARAADPIKIGFGMQLTGPLAGNGKAALLGAQIWADEVNKAGGLLGRPVELVAYDDQSNPGLVPGIYSKLLDVDKVDLLLSNNTNQTAPAMPTIIQHKRLIMGMFALAINEQFKYPGYFQIQPYGPNGKDSLTRGFFDNAIAMSPKPTTVALVGADAEFAKNALEGARAQAKRLGLTIVYDKVYPPTTVNFTPVLKALQATSPDLVFVASYPSDTVGIIRTAHEINLEPKVFGGAMVGTQYAAIKQQLGEALNGVVSFEQYIPEPTVKFPGIEEMLKKYQAKAAEVGVDALGYYVPAFVYSALQILGEAVTKTGGVDQQQLISYIHGHTFQTVVGDITFGPDGEWVEPRMFAVQFRNIKGNDIQQFTQPGKEVIIFPPKYKSGDLVYPFVNAQKAAQN</sequence>
<evidence type="ECO:0000256" key="1">
    <source>
        <dbReference type="ARBA" id="ARBA00010062"/>
    </source>
</evidence>
<evidence type="ECO:0000256" key="2">
    <source>
        <dbReference type="ARBA" id="ARBA00022448"/>
    </source>
</evidence>
<reference evidence="6 7" key="1">
    <citation type="submission" date="2020-09" db="EMBL/GenBank/DDBJ databases">
        <title>Complete genomes of bradyrhizobia occurring on native shrubby legumes in Australia.</title>
        <authorList>
            <person name="Lafay B."/>
        </authorList>
    </citation>
    <scope>NUCLEOTIDE SEQUENCE [LARGE SCALE GENOMIC DNA]</scope>
    <source>
        <strain evidence="6 7">BDV5040</strain>
    </source>
</reference>
<dbReference type="SUPFAM" id="SSF53822">
    <property type="entry name" value="Periplasmic binding protein-like I"/>
    <property type="match status" value="1"/>
</dbReference>
<dbReference type="GO" id="GO:0006865">
    <property type="term" value="P:amino acid transport"/>
    <property type="evidence" value="ECO:0007669"/>
    <property type="project" value="UniProtKB-KW"/>
</dbReference>
<dbReference type="PRINTS" id="PR00337">
    <property type="entry name" value="LEUILEVALBP"/>
</dbReference>
<protein>
    <submittedName>
        <fullName evidence="6">Amino acid ABC transporter substrate-binding protein</fullName>
    </submittedName>
</protein>
<dbReference type="AlphaFoldDB" id="A0A7S9DDX3"/>
<accession>A0A7S9DDX3</accession>
<evidence type="ECO:0000256" key="4">
    <source>
        <dbReference type="ARBA" id="ARBA00022970"/>
    </source>
</evidence>
<dbReference type="Gene3D" id="3.40.50.2300">
    <property type="match status" value="2"/>
</dbReference>
<dbReference type="InterPro" id="IPR051010">
    <property type="entry name" value="BCAA_transport"/>
</dbReference>
<keyword evidence="2" id="KW-0813">Transport</keyword>
<evidence type="ECO:0000256" key="3">
    <source>
        <dbReference type="ARBA" id="ARBA00022729"/>
    </source>
</evidence>